<dbReference type="STRING" id="9009.A0A226NCI3"/>
<dbReference type="InterPro" id="IPR000859">
    <property type="entry name" value="CUB_dom"/>
</dbReference>
<dbReference type="CDD" id="cd00112">
    <property type="entry name" value="LDLa"/>
    <property type="match status" value="3"/>
</dbReference>
<dbReference type="OrthoDB" id="414661at2759"/>
<evidence type="ECO:0000256" key="9">
    <source>
        <dbReference type="ARBA" id="ARBA00023176"/>
    </source>
</evidence>
<dbReference type="SUPFAM" id="SSF57424">
    <property type="entry name" value="LDL receptor-like module"/>
    <property type="match status" value="3"/>
</dbReference>
<evidence type="ECO:0000256" key="8">
    <source>
        <dbReference type="ARBA" id="ARBA00023157"/>
    </source>
</evidence>
<evidence type="ECO:0000259" key="14">
    <source>
        <dbReference type="PROSITE" id="PS50024"/>
    </source>
</evidence>
<feature type="disulfide bond" evidence="12">
    <location>
        <begin position="325"/>
        <end position="340"/>
    </location>
</feature>
<keyword evidence="10" id="KW-0325">Glycoprotein</keyword>
<dbReference type="PROSITE" id="PS01180">
    <property type="entry name" value="CUB"/>
    <property type="match status" value="1"/>
</dbReference>
<dbReference type="PROSITE" id="PS01209">
    <property type="entry name" value="LDLRA_1"/>
    <property type="match status" value="1"/>
</dbReference>
<gene>
    <name evidence="15" type="ORF">ASZ78_014877</name>
</gene>
<evidence type="ECO:0000313" key="16">
    <source>
        <dbReference type="Proteomes" id="UP000198323"/>
    </source>
</evidence>
<comment type="caution">
    <text evidence="15">The sequence shown here is derived from an EMBL/GenBank/DDBJ whole genome shotgun (WGS) entry which is preliminary data.</text>
</comment>
<evidence type="ECO:0008006" key="17">
    <source>
        <dbReference type="Google" id="ProtNLM"/>
    </source>
</evidence>
<evidence type="ECO:0000256" key="2">
    <source>
        <dbReference type="ARBA" id="ARBA00009939"/>
    </source>
</evidence>
<comment type="subcellular location">
    <subcellularLocation>
        <location evidence="11">Membrane</location>
        <location evidence="11">Coated pit</location>
    </subcellularLocation>
    <subcellularLocation>
        <location evidence="1">Membrane</location>
        <topology evidence="1">Single-pass membrane protein</topology>
    </subcellularLocation>
</comment>
<feature type="disulfide bond" evidence="12">
    <location>
        <begin position="420"/>
        <end position="435"/>
    </location>
</feature>
<keyword evidence="9" id="KW-0168">Coated pit</keyword>
<dbReference type="SUPFAM" id="SSF49854">
    <property type="entry name" value="Spermadhesin, CUB domain"/>
    <property type="match status" value="2"/>
</dbReference>
<accession>A0A226NCI3</accession>
<keyword evidence="16" id="KW-1185">Reference proteome</keyword>
<keyword evidence="8 12" id="KW-1015">Disulfide bond</keyword>
<dbReference type="PANTHER" id="PTHR24270">
    <property type="entry name" value="LOW-DENSITY LIPOPROTEIN RECEPTOR-RELATED"/>
    <property type="match status" value="1"/>
</dbReference>
<evidence type="ECO:0000256" key="12">
    <source>
        <dbReference type="PROSITE-ProRule" id="PRU00124"/>
    </source>
</evidence>
<keyword evidence="3" id="KW-0254">Endocytosis</keyword>
<keyword evidence="4" id="KW-0812">Transmembrane</keyword>
<evidence type="ECO:0000256" key="5">
    <source>
        <dbReference type="ARBA" id="ARBA00022737"/>
    </source>
</evidence>
<keyword evidence="6" id="KW-1133">Transmembrane helix</keyword>
<evidence type="ECO:0000259" key="13">
    <source>
        <dbReference type="PROSITE" id="PS01180"/>
    </source>
</evidence>
<evidence type="ECO:0000256" key="7">
    <source>
        <dbReference type="ARBA" id="ARBA00023136"/>
    </source>
</evidence>
<dbReference type="Gene3D" id="2.60.120.290">
    <property type="entry name" value="Spermadhesin, CUB domain"/>
    <property type="match status" value="2"/>
</dbReference>
<dbReference type="AlphaFoldDB" id="A0A226NCI3"/>
<feature type="domain" description="SEA" evidence="14">
    <location>
        <begin position="1"/>
        <end position="102"/>
    </location>
</feature>
<feature type="disulfide bond" evidence="12">
    <location>
        <begin position="400"/>
        <end position="412"/>
    </location>
</feature>
<evidence type="ECO:0000256" key="4">
    <source>
        <dbReference type="ARBA" id="ARBA00022692"/>
    </source>
</evidence>
<dbReference type="InterPro" id="IPR000082">
    <property type="entry name" value="SEA_dom"/>
</dbReference>
<dbReference type="Pfam" id="PF01390">
    <property type="entry name" value="SEA"/>
    <property type="match status" value="1"/>
</dbReference>
<evidence type="ECO:0000313" key="15">
    <source>
        <dbReference type="EMBL" id="OXB65212.1"/>
    </source>
</evidence>
<dbReference type="GO" id="GO:0005886">
    <property type="term" value="C:plasma membrane"/>
    <property type="evidence" value="ECO:0007669"/>
    <property type="project" value="TreeGrafter"/>
</dbReference>
<dbReference type="Gene3D" id="3.30.70.960">
    <property type="entry name" value="SEA domain"/>
    <property type="match status" value="1"/>
</dbReference>
<evidence type="ECO:0000256" key="3">
    <source>
        <dbReference type="ARBA" id="ARBA00022583"/>
    </source>
</evidence>
<dbReference type="PROSITE" id="PS50024">
    <property type="entry name" value="SEA"/>
    <property type="match status" value="1"/>
</dbReference>
<comment type="caution">
    <text evidence="12">Lacks conserved residue(s) required for the propagation of feature annotation.</text>
</comment>
<dbReference type="Gene3D" id="4.10.400.10">
    <property type="entry name" value="Low-density Lipoprotein Receptor"/>
    <property type="match status" value="3"/>
</dbReference>
<reference evidence="15 16" key="1">
    <citation type="submission" date="2016-07" db="EMBL/GenBank/DDBJ databases">
        <title>Disparate Historic Effective Population Sizes Predicted by Modern Levels of Genome Diversity for the Scaled Quail (Callipepla squamata) and the Northern Bobwhite (Colinus virginianus): Inferences from First and Second Generation Draft Genome Assemblies for Sympatric New World Quail.</title>
        <authorList>
            <person name="Oldeschulte D.L."/>
            <person name="Halley Y.A."/>
            <person name="Bhattarai E.K."/>
            <person name="Brashear W.A."/>
            <person name="Hill J."/>
            <person name="Metz R.P."/>
            <person name="Johnson C.D."/>
            <person name="Rollins D."/>
            <person name="Peterson M.J."/>
            <person name="Bickhart D.M."/>
            <person name="Decker J.E."/>
            <person name="Seabury C.M."/>
        </authorList>
    </citation>
    <scope>NUCLEOTIDE SEQUENCE [LARGE SCALE GENOMIC DNA]</scope>
    <source>
        <strain evidence="15 16">Texas</strain>
        <tissue evidence="15">Leg muscle</tissue>
    </source>
</reference>
<feature type="disulfide bond" evidence="12">
    <location>
        <begin position="306"/>
        <end position="318"/>
    </location>
</feature>
<dbReference type="SMART" id="SM00192">
    <property type="entry name" value="LDLa"/>
    <property type="match status" value="3"/>
</dbReference>
<dbReference type="InterPro" id="IPR002172">
    <property type="entry name" value="LDrepeatLR_classA_rpt"/>
</dbReference>
<name>A0A226NCI3_CALSU</name>
<comment type="similarity">
    <text evidence="2">Belongs to the LDLR family.</text>
</comment>
<dbReference type="PRINTS" id="PR00261">
    <property type="entry name" value="LDLRECEPTOR"/>
</dbReference>
<sequence length="458" mass="51282">MMLLSLLDSVQMNLVYTTSSFSKFYKQSTVTEVSNNNNGGLLVHFWIVFVVPQAKGQALCEDCVAAILKDSIQTSIVNRTSVGTLQGLAVDMDSVVLSAGLRSDYWSTTGTVSLQIEADNCITDSLTIYDSLMPIKHRILYQACEPADSLVSLVSTNNLMLVIFKAAHMKEQKGFRGYFEVITQERCGKAIVTKEKTGYEGRITSPYYPSYYPPKCLCAWNLQTPHKNLGIALKFHNYTISEKNIKGCERGWWKINEHMYCGFYVDHQTVFHIASSAVNIELQCSSKVSEKPLLVEYGSYNISQPCPPGYFKCSTGLCIQQMQRCDGVNNCFDESDELFCGLYSFTRDLDSETHSLVLRVVPEWNCNSTFAIQDNLLVCNGVNDCENGEDEQNCTDSIPCSSHTFKCRNNLCIKKQNAKCDGTVDCADGSDESGCSKSLLLFCTLNSFHFKALYFFLF</sequence>
<feature type="domain" description="CUB" evidence="13">
    <location>
        <begin position="187"/>
        <end position="300"/>
    </location>
</feature>
<keyword evidence="7" id="KW-0472">Membrane</keyword>
<dbReference type="SUPFAM" id="SSF82671">
    <property type="entry name" value="SEA domain"/>
    <property type="match status" value="1"/>
</dbReference>
<evidence type="ECO:0000256" key="6">
    <source>
        <dbReference type="ARBA" id="ARBA00022989"/>
    </source>
</evidence>
<dbReference type="InterPro" id="IPR036364">
    <property type="entry name" value="SEA_dom_sf"/>
</dbReference>
<protein>
    <recommendedName>
        <fullName evidence="17">CUB domain-containing protein</fullName>
    </recommendedName>
</protein>
<dbReference type="Proteomes" id="UP000198323">
    <property type="component" value="Unassembled WGS sequence"/>
</dbReference>
<dbReference type="FunFam" id="4.10.400.10:FF:000065">
    <property type="entry name" value="Transmembrane protease serine 7"/>
    <property type="match status" value="1"/>
</dbReference>
<dbReference type="InterPro" id="IPR050685">
    <property type="entry name" value="LDLR"/>
</dbReference>
<evidence type="ECO:0000256" key="10">
    <source>
        <dbReference type="ARBA" id="ARBA00023180"/>
    </source>
</evidence>
<dbReference type="Pfam" id="PF00057">
    <property type="entry name" value="Ldl_recept_a"/>
    <property type="match status" value="2"/>
</dbReference>
<dbReference type="InterPro" id="IPR023415">
    <property type="entry name" value="LDLR_class-A_CS"/>
</dbReference>
<dbReference type="PROSITE" id="PS50068">
    <property type="entry name" value="LDLRA_2"/>
    <property type="match status" value="2"/>
</dbReference>
<evidence type="ECO:0000256" key="11">
    <source>
        <dbReference type="ARBA" id="ARBA00037878"/>
    </source>
</evidence>
<dbReference type="Pfam" id="PF00431">
    <property type="entry name" value="CUB"/>
    <property type="match status" value="1"/>
</dbReference>
<proteinExistence type="inferred from homology"/>
<dbReference type="EMBL" id="MCFN01000100">
    <property type="protein sequence ID" value="OXB65212.1"/>
    <property type="molecule type" value="Genomic_DNA"/>
</dbReference>
<dbReference type="InterPro" id="IPR036055">
    <property type="entry name" value="LDL_receptor-like_sf"/>
</dbReference>
<organism evidence="15 16">
    <name type="scientific">Callipepla squamata</name>
    <name type="common">Scaled quail</name>
    <dbReference type="NCBI Taxonomy" id="9009"/>
    <lineage>
        <taxon>Eukaryota</taxon>
        <taxon>Metazoa</taxon>
        <taxon>Chordata</taxon>
        <taxon>Craniata</taxon>
        <taxon>Vertebrata</taxon>
        <taxon>Euteleostomi</taxon>
        <taxon>Archelosauria</taxon>
        <taxon>Archosauria</taxon>
        <taxon>Dinosauria</taxon>
        <taxon>Saurischia</taxon>
        <taxon>Theropoda</taxon>
        <taxon>Coelurosauria</taxon>
        <taxon>Aves</taxon>
        <taxon>Neognathae</taxon>
        <taxon>Galloanserae</taxon>
        <taxon>Galliformes</taxon>
        <taxon>Odontophoridae</taxon>
        <taxon>Callipepla</taxon>
    </lineage>
</organism>
<evidence type="ECO:0000256" key="1">
    <source>
        <dbReference type="ARBA" id="ARBA00004167"/>
    </source>
</evidence>
<feature type="disulfide bond" evidence="12">
    <location>
        <begin position="313"/>
        <end position="331"/>
    </location>
</feature>
<keyword evidence="5" id="KW-0677">Repeat</keyword>
<dbReference type="GO" id="GO:0006897">
    <property type="term" value="P:endocytosis"/>
    <property type="evidence" value="ECO:0007669"/>
    <property type="project" value="UniProtKB-KW"/>
</dbReference>
<dbReference type="FunFam" id="2.60.120.290:FF:000033">
    <property type="entry name" value="Transmembrane protease serine 7"/>
    <property type="match status" value="1"/>
</dbReference>
<dbReference type="GO" id="GO:0005905">
    <property type="term" value="C:clathrin-coated pit"/>
    <property type="evidence" value="ECO:0007669"/>
    <property type="project" value="UniProtKB-KW"/>
</dbReference>
<dbReference type="InterPro" id="IPR035914">
    <property type="entry name" value="Sperma_CUB_dom_sf"/>
</dbReference>